<dbReference type="Gene3D" id="1.10.260.40">
    <property type="entry name" value="lambda repressor-like DNA-binding domains"/>
    <property type="match status" value="1"/>
</dbReference>
<keyword evidence="3" id="KW-0804">Transcription</keyword>
<evidence type="ECO:0000256" key="3">
    <source>
        <dbReference type="ARBA" id="ARBA00023163"/>
    </source>
</evidence>
<feature type="domain" description="HTH cro/C1-type" evidence="5">
    <location>
        <begin position="3"/>
        <end position="51"/>
    </location>
</feature>
<dbReference type="GeneID" id="92712188"/>
<name>A0A1M6F9C3_9BACE</name>
<feature type="domain" description="HTH lacI-type" evidence="4">
    <location>
        <begin position="7"/>
        <end position="61"/>
    </location>
</feature>
<dbReference type="InterPro" id="IPR001387">
    <property type="entry name" value="Cro/C1-type_HTH"/>
</dbReference>
<dbReference type="Pfam" id="PF13377">
    <property type="entry name" value="Peripla_BP_3"/>
    <property type="match status" value="1"/>
</dbReference>
<dbReference type="CDD" id="cd01392">
    <property type="entry name" value="HTH_LacI"/>
    <property type="match status" value="1"/>
</dbReference>
<dbReference type="SUPFAM" id="SSF47413">
    <property type="entry name" value="lambda repressor-like DNA-binding domains"/>
    <property type="match status" value="1"/>
</dbReference>
<dbReference type="SUPFAM" id="SSF53822">
    <property type="entry name" value="Periplasmic binding protein-like I"/>
    <property type="match status" value="1"/>
</dbReference>
<dbReference type="InterPro" id="IPR028082">
    <property type="entry name" value="Peripla_BP_I"/>
</dbReference>
<reference evidence="7" key="1">
    <citation type="submission" date="2016-11" db="EMBL/GenBank/DDBJ databases">
        <authorList>
            <person name="Varghese N."/>
            <person name="Submissions S."/>
        </authorList>
    </citation>
    <scope>NUCLEOTIDE SEQUENCE [LARGE SCALE GENOMIC DNA]</scope>
    <source>
        <strain evidence="7">DSM 26884</strain>
    </source>
</reference>
<evidence type="ECO:0000313" key="6">
    <source>
        <dbReference type="EMBL" id="SHI94273.1"/>
    </source>
</evidence>
<dbReference type="PROSITE" id="PS50943">
    <property type="entry name" value="HTH_CROC1"/>
    <property type="match status" value="1"/>
</dbReference>
<dbReference type="PANTHER" id="PTHR30146">
    <property type="entry name" value="LACI-RELATED TRANSCRIPTIONAL REPRESSOR"/>
    <property type="match status" value="1"/>
</dbReference>
<dbReference type="GO" id="GO:0003700">
    <property type="term" value="F:DNA-binding transcription factor activity"/>
    <property type="evidence" value="ECO:0007669"/>
    <property type="project" value="TreeGrafter"/>
</dbReference>
<protein>
    <submittedName>
        <fullName evidence="6">Transcriptional regulator, LacI family</fullName>
    </submittedName>
</protein>
<dbReference type="RefSeq" id="WP_025835270.1">
    <property type="nucleotide sequence ID" value="NZ_FQZN01000011.1"/>
</dbReference>
<keyword evidence="2" id="KW-0238">DNA-binding</keyword>
<evidence type="ECO:0000259" key="5">
    <source>
        <dbReference type="PROSITE" id="PS50943"/>
    </source>
</evidence>
<gene>
    <name evidence="6" type="ORF">SAMN05444350_11194</name>
</gene>
<keyword evidence="7" id="KW-1185">Reference proteome</keyword>
<dbReference type="AlphaFoldDB" id="A0A1M6F9C3"/>
<dbReference type="eggNOG" id="COG1609">
    <property type="taxonomic scope" value="Bacteria"/>
</dbReference>
<organism evidence="6 7">
    <name type="scientific">Bacteroides stercorirosoris</name>
    <dbReference type="NCBI Taxonomy" id="871324"/>
    <lineage>
        <taxon>Bacteria</taxon>
        <taxon>Pseudomonadati</taxon>
        <taxon>Bacteroidota</taxon>
        <taxon>Bacteroidia</taxon>
        <taxon>Bacteroidales</taxon>
        <taxon>Bacteroidaceae</taxon>
        <taxon>Bacteroides</taxon>
    </lineage>
</organism>
<dbReference type="CDD" id="cd06267">
    <property type="entry name" value="PBP1_LacI_sugar_binding-like"/>
    <property type="match status" value="1"/>
</dbReference>
<proteinExistence type="predicted"/>
<dbReference type="Gene3D" id="3.40.50.2300">
    <property type="match status" value="2"/>
</dbReference>
<dbReference type="EMBL" id="FQZN01000011">
    <property type="protein sequence ID" value="SHI94273.1"/>
    <property type="molecule type" value="Genomic_DNA"/>
</dbReference>
<dbReference type="InterPro" id="IPR000843">
    <property type="entry name" value="HTH_LacI"/>
</dbReference>
<dbReference type="Proteomes" id="UP000184192">
    <property type="component" value="Unassembled WGS sequence"/>
</dbReference>
<evidence type="ECO:0000313" key="7">
    <source>
        <dbReference type="Proteomes" id="UP000184192"/>
    </source>
</evidence>
<dbReference type="InterPro" id="IPR010982">
    <property type="entry name" value="Lambda_DNA-bd_dom_sf"/>
</dbReference>
<dbReference type="Pfam" id="PF00356">
    <property type="entry name" value="LacI"/>
    <property type="match status" value="1"/>
</dbReference>
<evidence type="ECO:0000259" key="4">
    <source>
        <dbReference type="PROSITE" id="PS50932"/>
    </source>
</evidence>
<keyword evidence="1" id="KW-0805">Transcription regulation</keyword>
<evidence type="ECO:0000256" key="1">
    <source>
        <dbReference type="ARBA" id="ARBA00023015"/>
    </source>
</evidence>
<sequence>MEKKRNVSLKELAAELGVSISTVSRALKNSPEIGEDMRKKAKALAKERNYRPNPFAMSLLKNTPRIIGIIVPDIVTHYYSSIISGINDMAHKNGYSTIITSSYEQFENEKKCLEDLINIRVEGIIACLSQETTDYSHFEALADLNIPLVFFDRVCLTDKFSSVITNNIESAQEATEHLLSTGSRRVAFIGGANHLDIVKKRKHGYLQALRERRIPIERELVFCEKIGYEAGYEGARRLLSLPNPPDAILAMNDNLAFGAMKAIKESGLSIPADISLIGYTDEAHSNYVDPPLTAVTHQTYKMGETACELLLEQLKGISKIEQRMIPCILSVRGSSIKKRSKYLK</sequence>
<evidence type="ECO:0000256" key="2">
    <source>
        <dbReference type="ARBA" id="ARBA00023125"/>
    </source>
</evidence>
<dbReference type="InterPro" id="IPR046335">
    <property type="entry name" value="LacI/GalR-like_sensor"/>
</dbReference>
<dbReference type="SMART" id="SM00354">
    <property type="entry name" value="HTH_LACI"/>
    <property type="match status" value="1"/>
</dbReference>
<dbReference type="PANTHER" id="PTHR30146:SF109">
    <property type="entry name" value="HTH-TYPE TRANSCRIPTIONAL REGULATOR GALS"/>
    <property type="match status" value="1"/>
</dbReference>
<accession>A0A1M6F9C3</accession>
<dbReference type="PROSITE" id="PS50932">
    <property type="entry name" value="HTH_LACI_2"/>
    <property type="match status" value="1"/>
</dbReference>
<dbReference type="GO" id="GO:0000976">
    <property type="term" value="F:transcription cis-regulatory region binding"/>
    <property type="evidence" value="ECO:0007669"/>
    <property type="project" value="TreeGrafter"/>
</dbReference>